<keyword evidence="1" id="KW-0175">Coiled coil</keyword>
<dbReference type="EMBL" id="GU735256">
    <property type="protein sequence ID" value="ADE29242.1"/>
    <property type="molecule type" value="Genomic_DNA"/>
</dbReference>
<proteinExistence type="predicted"/>
<evidence type="ECO:0000256" key="1">
    <source>
        <dbReference type="SAM" id="Coils"/>
    </source>
</evidence>
<dbReference type="SUPFAM" id="SSF58104">
    <property type="entry name" value="Methyl-accepting chemotaxis protein (MCP) signaling domain"/>
    <property type="match status" value="1"/>
</dbReference>
<name>D5L2I3_9VIRU</name>
<evidence type="ECO:0000313" key="2">
    <source>
        <dbReference type="EMBL" id="ADE29242.1"/>
    </source>
</evidence>
<protein>
    <submittedName>
        <fullName evidence="2">Uncharacterized protein</fullName>
    </submittedName>
</protein>
<sequence length="118" mass="13266">MLDREQIVQNALQKVIESTDLDPGEVNRNITKVMKTMQVANSQFQEMDDHVGELIEASKRLDDSGTEVAQAGVDVARASQNLAESVDDLNDTQEELQSDINDLSNTLERLEQYMPEEE</sequence>
<feature type="coiled-coil region" evidence="1">
    <location>
        <begin position="75"/>
        <end position="113"/>
    </location>
</feature>
<organism evidence="2">
    <name type="scientific">uncultured virus</name>
    <dbReference type="NCBI Taxonomy" id="340016"/>
    <lineage>
        <taxon>Viruses</taxon>
        <taxon>environmental samples</taxon>
    </lineage>
</organism>
<reference evidence="2" key="1">
    <citation type="journal article" date="2010" name="Environ. Microbiol.">
        <title>The metavirome of a hypersaline environment.</title>
        <authorList>
            <person name="Santos F."/>
            <person name="Yarza P."/>
            <person name="Parro V."/>
            <person name="Briones C."/>
            <person name="Anton J."/>
        </authorList>
    </citation>
    <scope>NUCLEOTIDE SEQUENCE</scope>
</reference>
<dbReference type="Gene3D" id="1.10.287.950">
    <property type="entry name" value="Methyl-accepting chemotaxis protein"/>
    <property type="match status" value="1"/>
</dbReference>
<accession>D5L2I3</accession>